<evidence type="ECO:0000256" key="2">
    <source>
        <dbReference type="ARBA" id="ARBA00023015"/>
    </source>
</evidence>
<dbReference type="Gene3D" id="3.40.190.290">
    <property type="match status" value="1"/>
</dbReference>
<evidence type="ECO:0000256" key="1">
    <source>
        <dbReference type="ARBA" id="ARBA00009437"/>
    </source>
</evidence>
<accession>A0A7X3FE73</accession>
<evidence type="ECO:0000256" key="4">
    <source>
        <dbReference type="ARBA" id="ARBA00023163"/>
    </source>
</evidence>
<dbReference type="PROSITE" id="PS50931">
    <property type="entry name" value="HTH_LYSR"/>
    <property type="match status" value="1"/>
</dbReference>
<dbReference type="InterPro" id="IPR050950">
    <property type="entry name" value="HTH-type_LysR_regulators"/>
</dbReference>
<dbReference type="Pfam" id="PF03466">
    <property type="entry name" value="LysR_substrate"/>
    <property type="match status" value="1"/>
</dbReference>
<dbReference type="GO" id="GO:0003677">
    <property type="term" value="F:DNA binding"/>
    <property type="evidence" value="ECO:0007669"/>
    <property type="project" value="UniProtKB-KW"/>
</dbReference>
<keyword evidence="7" id="KW-1185">Reference proteome</keyword>
<keyword evidence="2" id="KW-0805">Transcription regulation</keyword>
<dbReference type="EMBL" id="RHLK01000001">
    <property type="protein sequence ID" value="MVO98022.1"/>
    <property type="molecule type" value="Genomic_DNA"/>
</dbReference>
<dbReference type="PANTHER" id="PTHR30419:SF8">
    <property type="entry name" value="NITROGEN ASSIMILATION TRANSCRIPTIONAL ACTIVATOR-RELATED"/>
    <property type="match status" value="1"/>
</dbReference>
<sequence length="298" mass="33980">MEHLDVFAIVVEQASLNKASQVLNLSQPALSRKIMKLEEQLGIKLFTRKGKRLDLTRAGEITYEYALEQRQDERRFLQTLHEHKTAGRHMSLTIGASLTTLQTTLPELITMYLADYPYTDMKALTGKTHEIVMMVKEKKVDIGLVASSIDQPGLACEPLFDDHLCLVLPQGHPYLERDSLTIADLNGLSMILFSKGTWYRVLTDELFHRYFIFPDVKMEIDSFEAIMRLVVTCQAATLLPKSYLHDKHQDHSGLCVRELPELLQTPRTTSLIFVKETHQNDAVTHFIQKAKGHFSGEI</sequence>
<keyword evidence="3" id="KW-0238">DNA-binding</keyword>
<dbReference type="OrthoDB" id="2659059at2"/>
<dbReference type="GO" id="GO:0005829">
    <property type="term" value="C:cytosol"/>
    <property type="evidence" value="ECO:0007669"/>
    <property type="project" value="TreeGrafter"/>
</dbReference>
<comment type="similarity">
    <text evidence="1">Belongs to the LysR transcriptional regulatory family.</text>
</comment>
<dbReference type="SUPFAM" id="SSF46785">
    <property type="entry name" value="Winged helix' DNA-binding domain"/>
    <property type="match status" value="1"/>
</dbReference>
<protein>
    <submittedName>
        <fullName evidence="6">LysR family transcriptional regulator</fullName>
    </submittedName>
</protein>
<proteinExistence type="inferred from homology"/>
<reference evidence="6 7" key="1">
    <citation type="journal article" date="2019" name="Microorganisms">
        <title>Paenibacillus lutrae sp. nov., A Chitinolytic Species Isolated from A River Otter in Castril Natural Park, Granada, Spain.</title>
        <authorList>
            <person name="Rodriguez M."/>
            <person name="Reina J.C."/>
            <person name="Bejar V."/>
            <person name="Llamas I."/>
        </authorList>
    </citation>
    <scope>NUCLEOTIDE SEQUENCE [LARGE SCALE GENOMIC DNA]</scope>
    <source>
        <strain evidence="6 7">N10</strain>
    </source>
</reference>
<dbReference type="PANTHER" id="PTHR30419">
    <property type="entry name" value="HTH-TYPE TRANSCRIPTIONAL REGULATOR YBHD"/>
    <property type="match status" value="1"/>
</dbReference>
<dbReference type="InterPro" id="IPR036388">
    <property type="entry name" value="WH-like_DNA-bd_sf"/>
</dbReference>
<dbReference type="InterPro" id="IPR036390">
    <property type="entry name" value="WH_DNA-bd_sf"/>
</dbReference>
<dbReference type="AlphaFoldDB" id="A0A7X3FE73"/>
<organism evidence="6 7">
    <name type="scientific">Paenibacillus lutrae</name>
    <dbReference type="NCBI Taxonomy" id="2078573"/>
    <lineage>
        <taxon>Bacteria</taxon>
        <taxon>Bacillati</taxon>
        <taxon>Bacillota</taxon>
        <taxon>Bacilli</taxon>
        <taxon>Bacillales</taxon>
        <taxon>Paenibacillaceae</taxon>
        <taxon>Paenibacillus</taxon>
    </lineage>
</organism>
<evidence type="ECO:0000256" key="3">
    <source>
        <dbReference type="ARBA" id="ARBA00023125"/>
    </source>
</evidence>
<feature type="domain" description="HTH lysR-type" evidence="5">
    <location>
        <begin position="1"/>
        <end position="56"/>
    </location>
</feature>
<evidence type="ECO:0000313" key="6">
    <source>
        <dbReference type="EMBL" id="MVO98022.1"/>
    </source>
</evidence>
<evidence type="ECO:0000313" key="7">
    <source>
        <dbReference type="Proteomes" id="UP000490800"/>
    </source>
</evidence>
<dbReference type="Proteomes" id="UP000490800">
    <property type="component" value="Unassembled WGS sequence"/>
</dbReference>
<dbReference type="GO" id="GO:0003700">
    <property type="term" value="F:DNA-binding transcription factor activity"/>
    <property type="evidence" value="ECO:0007669"/>
    <property type="project" value="InterPro"/>
</dbReference>
<dbReference type="PRINTS" id="PR00039">
    <property type="entry name" value="HTHLYSR"/>
</dbReference>
<dbReference type="InterPro" id="IPR000847">
    <property type="entry name" value="LysR_HTH_N"/>
</dbReference>
<dbReference type="RefSeq" id="WP_157331851.1">
    <property type="nucleotide sequence ID" value="NZ_RHLK01000001.1"/>
</dbReference>
<evidence type="ECO:0000259" key="5">
    <source>
        <dbReference type="PROSITE" id="PS50931"/>
    </source>
</evidence>
<dbReference type="CDD" id="cd05466">
    <property type="entry name" value="PBP2_LTTR_substrate"/>
    <property type="match status" value="1"/>
</dbReference>
<gene>
    <name evidence="6" type="ORF">EDM21_00425</name>
</gene>
<keyword evidence="4" id="KW-0804">Transcription</keyword>
<comment type="caution">
    <text evidence="6">The sequence shown here is derived from an EMBL/GenBank/DDBJ whole genome shotgun (WGS) entry which is preliminary data.</text>
</comment>
<dbReference type="SUPFAM" id="SSF53850">
    <property type="entry name" value="Periplasmic binding protein-like II"/>
    <property type="match status" value="1"/>
</dbReference>
<dbReference type="InterPro" id="IPR005119">
    <property type="entry name" value="LysR_subst-bd"/>
</dbReference>
<name>A0A7X3FE73_9BACL</name>
<dbReference type="Pfam" id="PF00126">
    <property type="entry name" value="HTH_1"/>
    <property type="match status" value="1"/>
</dbReference>
<dbReference type="Gene3D" id="1.10.10.10">
    <property type="entry name" value="Winged helix-like DNA-binding domain superfamily/Winged helix DNA-binding domain"/>
    <property type="match status" value="1"/>
</dbReference>
<dbReference type="FunFam" id="1.10.10.10:FF:000001">
    <property type="entry name" value="LysR family transcriptional regulator"/>
    <property type="match status" value="1"/>
</dbReference>